<gene>
    <name evidence="3" type="ORF">O181_077138</name>
</gene>
<dbReference type="EMBL" id="AVOT02042039">
    <property type="protein sequence ID" value="MBW0537423.1"/>
    <property type="molecule type" value="Genomic_DNA"/>
</dbReference>
<keyword evidence="4" id="KW-1185">Reference proteome</keyword>
<organism evidence="3 4">
    <name type="scientific">Austropuccinia psidii MF-1</name>
    <dbReference type="NCBI Taxonomy" id="1389203"/>
    <lineage>
        <taxon>Eukaryota</taxon>
        <taxon>Fungi</taxon>
        <taxon>Dikarya</taxon>
        <taxon>Basidiomycota</taxon>
        <taxon>Pucciniomycotina</taxon>
        <taxon>Pucciniomycetes</taxon>
        <taxon>Pucciniales</taxon>
        <taxon>Sphaerophragmiaceae</taxon>
        <taxon>Austropuccinia</taxon>
    </lineage>
</organism>
<evidence type="ECO:0000313" key="3">
    <source>
        <dbReference type="EMBL" id="MBW0537423.1"/>
    </source>
</evidence>
<evidence type="ECO:0000259" key="2">
    <source>
        <dbReference type="Pfam" id="PF13976"/>
    </source>
</evidence>
<reference evidence="3" key="1">
    <citation type="submission" date="2021-03" db="EMBL/GenBank/DDBJ databases">
        <title>Draft genome sequence of rust myrtle Austropuccinia psidii MF-1, a brazilian biotype.</title>
        <authorList>
            <person name="Quecine M.C."/>
            <person name="Pachon D.M.R."/>
            <person name="Bonatelli M.L."/>
            <person name="Correr F.H."/>
            <person name="Franceschini L.M."/>
            <person name="Leite T.F."/>
            <person name="Margarido G.R.A."/>
            <person name="Almeida C.A."/>
            <person name="Ferrarezi J.A."/>
            <person name="Labate C.A."/>
        </authorList>
    </citation>
    <scope>NUCLEOTIDE SEQUENCE</scope>
    <source>
        <strain evidence="3">MF-1</strain>
    </source>
</reference>
<feature type="region of interest" description="Disordered" evidence="1">
    <location>
        <begin position="1"/>
        <end position="68"/>
    </location>
</feature>
<accession>A0A9Q3FC72</accession>
<protein>
    <recommendedName>
        <fullName evidence="2">GAG-pre-integrase domain-containing protein</fullName>
    </recommendedName>
</protein>
<dbReference type="OrthoDB" id="2506627at2759"/>
<feature type="compositionally biased region" description="Polar residues" evidence="1">
    <location>
        <begin position="20"/>
        <end position="33"/>
    </location>
</feature>
<dbReference type="Pfam" id="PF13976">
    <property type="entry name" value="gag_pre-integrs"/>
    <property type="match status" value="1"/>
</dbReference>
<name>A0A9Q3FC72_9BASI</name>
<comment type="caution">
    <text evidence="3">The sequence shown here is derived from an EMBL/GenBank/DDBJ whole genome shotgun (WGS) entry which is preliminary data.</text>
</comment>
<dbReference type="Proteomes" id="UP000765509">
    <property type="component" value="Unassembled WGS sequence"/>
</dbReference>
<evidence type="ECO:0000256" key="1">
    <source>
        <dbReference type="SAM" id="MobiDB-lite"/>
    </source>
</evidence>
<feature type="region of interest" description="Disordered" evidence="1">
    <location>
        <begin position="308"/>
        <end position="330"/>
    </location>
</feature>
<evidence type="ECO:0000313" key="4">
    <source>
        <dbReference type="Proteomes" id="UP000765509"/>
    </source>
</evidence>
<feature type="compositionally biased region" description="Polar residues" evidence="1">
    <location>
        <begin position="51"/>
        <end position="63"/>
    </location>
</feature>
<dbReference type="AlphaFoldDB" id="A0A9Q3FC72"/>
<feature type="domain" description="GAG-pre-integrase" evidence="2">
    <location>
        <begin position="504"/>
        <end position="568"/>
    </location>
</feature>
<dbReference type="InterPro" id="IPR025724">
    <property type="entry name" value="GAG-pre-integrase_dom"/>
</dbReference>
<proteinExistence type="predicted"/>
<sequence>MVNTRSTSGILEPYRDNPDQLYNPNTTSVQNALSSSGTVQSSSGEFHSLHNIPSISSSDTNKMSGEHAQDDKDAIIQQLRQQLSMLNTNHNENLVYKRFMKDSTSFSNNAIILGRDGLNFEEWKDCLNLSLEMVFPYKKDFCDLQTNFGQLNQMEEISLRNLIIKTIDPEFYRSILAKNKNAQELFKLISERCRKSSRSIALEYIQEVLSFTNVDSEKACQKWIELFPRLQQLELSSSQIFGLLMQTTVASPSSTLGNLFRQNVQFALSREATILPFEEVARIIKEEINNIKHLDDVGNTSSILAIQSQHRMERRNNPAPPRLIYRHPNMPPLPNNPIMIQQYGSKCSYCQKDGHWYVDCAQYEKDYKEKGLRLKRLPRKFQNPEPHMALTNNRTAIRTIQPDLDDDDPDIIDARHISELDDGKILIDSGASAHMSGVSPFLCDIKTLRQPIPLLLADSKAVVRATARGRLSIPMSNGNIDVENVPFLRNQPSSVNYPTTFHNYCWYIQPQQHIAALSSKPLQTSYSWHCRLGHASDDRVKTFLKRFVPQFDIKTWQPFFCEQCAKSKGALRRPNLGKSIVTYDNVLDLVVSGVIGPIMANDTTMRYFVTFQDHKSTFVLSKPIVSRNEVVTTLQQWLEFFKTNKGSYPKFL</sequence>
<feature type="compositionally biased region" description="Low complexity" evidence="1">
    <location>
        <begin position="34"/>
        <end position="43"/>
    </location>
</feature>